<proteinExistence type="predicted"/>
<protein>
    <submittedName>
        <fullName evidence="2">Uncharacterized protein</fullName>
    </submittedName>
</protein>
<dbReference type="EMBL" id="JAMKFB020000007">
    <property type="protein sequence ID" value="KAL0187619.1"/>
    <property type="molecule type" value="Genomic_DNA"/>
</dbReference>
<keyword evidence="3" id="KW-1185">Reference proteome</keyword>
<evidence type="ECO:0000313" key="3">
    <source>
        <dbReference type="Proteomes" id="UP001529510"/>
    </source>
</evidence>
<dbReference type="AlphaFoldDB" id="A0ABD0QN81"/>
<feature type="region of interest" description="Disordered" evidence="1">
    <location>
        <begin position="1"/>
        <end position="54"/>
    </location>
</feature>
<accession>A0ABD0QN81</accession>
<evidence type="ECO:0000313" key="2">
    <source>
        <dbReference type="EMBL" id="KAL0187619.1"/>
    </source>
</evidence>
<dbReference type="Proteomes" id="UP001529510">
    <property type="component" value="Unassembled WGS sequence"/>
</dbReference>
<gene>
    <name evidence="2" type="ORF">M9458_014718</name>
</gene>
<organism evidence="2 3">
    <name type="scientific">Cirrhinus mrigala</name>
    <name type="common">Mrigala</name>
    <dbReference type="NCBI Taxonomy" id="683832"/>
    <lineage>
        <taxon>Eukaryota</taxon>
        <taxon>Metazoa</taxon>
        <taxon>Chordata</taxon>
        <taxon>Craniata</taxon>
        <taxon>Vertebrata</taxon>
        <taxon>Euteleostomi</taxon>
        <taxon>Actinopterygii</taxon>
        <taxon>Neopterygii</taxon>
        <taxon>Teleostei</taxon>
        <taxon>Ostariophysi</taxon>
        <taxon>Cypriniformes</taxon>
        <taxon>Cyprinidae</taxon>
        <taxon>Labeoninae</taxon>
        <taxon>Labeonini</taxon>
        <taxon>Cirrhinus</taxon>
    </lineage>
</organism>
<name>A0ABD0QN81_CIRMR</name>
<evidence type="ECO:0000256" key="1">
    <source>
        <dbReference type="SAM" id="MobiDB-lite"/>
    </source>
</evidence>
<reference evidence="2 3" key="1">
    <citation type="submission" date="2024-05" db="EMBL/GenBank/DDBJ databases">
        <title>Genome sequencing and assembly of Indian major carp, Cirrhinus mrigala (Hamilton, 1822).</title>
        <authorList>
            <person name="Mohindra V."/>
            <person name="Chowdhury L.M."/>
            <person name="Lal K."/>
            <person name="Jena J.K."/>
        </authorList>
    </citation>
    <scope>NUCLEOTIDE SEQUENCE [LARGE SCALE GENOMIC DNA]</scope>
    <source>
        <strain evidence="2">CM1030</strain>
        <tissue evidence="2">Blood</tissue>
    </source>
</reference>
<feature type="compositionally biased region" description="Basic and acidic residues" evidence="1">
    <location>
        <begin position="35"/>
        <end position="50"/>
    </location>
</feature>
<comment type="caution">
    <text evidence="2">The sequence shown here is derived from an EMBL/GenBank/DDBJ whole genome shotgun (WGS) entry which is preliminary data.</text>
</comment>
<sequence length="195" mass="21423">DHSATPAAGVIEPPTNREPVEIRDSSLTNQNARKPSSERSQTNEEKRSEVYDSSLSDLLSHYSPAARSDRSSVYEAMSASRHTVLYENCVQCWKGEGSCRLLRPVPPSRDAFVQEQRRNISESICSSTVSLQRIPGEGKRASTPNSHAGFILSLTQLSSEDSIFSFSLQKSLSNHINNELSSSACKPICVVVSCF</sequence>
<feature type="compositionally biased region" description="Polar residues" evidence="1">
    <location>
        <begin position="25"/>
        <end position="34"/>
    </location>
</feature>
<feature type="non-terminal residue" evidence="2">
    <location>
        <position position="1"/>
    </location>
</feature>